<feature type="transmembrane region" description="Helical" evidence="1">
    <location>
        <begin position="149"/>
        <end position="168"/>
    </location>
</feature>
<feature type="transmembrane region" description="Helical" evidence="1">
    <location>
        <begin position="88"/>
        <end position="111"/>
    </location>
</feature>
<proteinExistence type="predicted"/>
<feature type="transmembrane region" description="Helical" evidence="1">
    <location>
        <begin position="117"/>
        <end position="137"/>
    </location>
</feature>
<evidence type="ECO:0000313" key="3">
    <source>
        <dbReference type="EMBL" id="PWE52616.1"/>
    </source>
</evidence>
<evidence type="ECO:0000259" key="2">
    <source>
        <dbReference type="Pfam" id="PF14378"/>
    </source>
</evidence>
<keyword evidence="1" id="KW-0472">Membrane</keyword>
<dbReference type="Pfam" id="PF14378">
    <property type="entry name" value="PAP2_3"/>
    <property type="match status" value="1"/>
</dbReference>
<sequence>MSGRTEPHKCSFLNKRRDWRSRSAAAEIAIFPARWPAVTFLGEMSPVPAHFPEESGRFCRFFTGWPVLWRKDHDGSVEVRMTSVQPRLLLFSMTLLAYGLVFTLARAVGIAVDYASILKFCAILVPVFGAAIAYSAFRRMEPMRVALECILCGLLLTVPVGLCTYLAMGANFPLADERLVRMDAALGFDWRGFIRFVDAFPLLAEGLAQAYQSFALQLLGIPVLLAAFGRYTRCYAMVLGYGLICFVSSLISVWYPALGAYSVYGVAPQSLDHINVYFGFAFLEQFHAVRSDPDFVFSFARMMGIVTFPSVHAAVALLCAWAMWDIRLLRYPFLVLNTMMAVSAVSHASHYLVDVIAGIGIASVTISSVCFLCNLRVREPVSTSTAGMALLNKS</sequence>
<dbReference type="EMBL" id="QFBC01000022">
    <property type="protein sequence ID" value="PWE52616.1"/>
    <property type="molecule type" value="Genomic_DNA"/>
</dbReference>
<keyword evidence="1" id="KW-1133">Transmembrane helix</keyword>
<dbReference type="Proteomes" id="UP000245252">
    <property type="component" value="Unassembled WGS sequence"/>
</dbReference>
<accession>A0A2U2DH25</accession>
<keyword evidence="1" id="KW-0812">Transmembrane</keyword>
<feature type="domain" description="Inositolphosphotransferase Aur1/Ipt1" evidence="2">
    <location>
        <begin position="178"/>
        <end position="366"/>
    </location>
</feature>
<dbReference type="AlphaFoldDB" id="A0A2U2DH25"/>
<feature type="transmembrane region" description="Helical" evidence="1">
    <location>
        <begin position="299"/>
        <end position="324"/>
    </location>
</feature>
<feature type="transmembrane region" description="Helical" evidence="1">
    <location>
        <begin position="355"/>
        <end position="375"/>
    </location>
</feature>
<feature type="transmembrane region" description="Helical" evidence="1">
    <location>
        <begin position="235"/>
        <end position="255"/>
    </location>
</feature>
<name>A0A2U2DH25_9HYPH</name>
<feature type="transmembrane region" description="Helical" evidence="1">
    <location>
        <begin position="210"/>
        <end position="228"/>
    </location>
</feature>
<comment type="caution">
    <text evidence="3">The sequence shown here is derived from an EMBL/GenBank/DDBJ whole genome shotgun (WGS) entry which is preliminary data.</text>
</comment>
<dbReference type="OrthoDB" id="7584858at2"/>
<gene>
    <name evidence="3" type="ORF">DEM27_29760</name>
</gene>
<evidence type="ECO:0000313" key="4">
    <source>
        <dbReference type="Proteomes" id="UP000245252"/>
    </source>
</evidence>
<protein>
    <recommendedName>
        <fullName evidence="2">Inositolphosphotransferase Aur1/Ipt1 domain-containing protein</fullName>
    </recommendedName>
</protein>
<evidence type="ECO:0000256" key="1">
    <source>
        <dbReference type="SAM" id="Phobius"/>
    </source>
</evidence>
<dbReference type="InterPro" id="IPR026841">
    <property type="entry name" value="Aur1/Ipt1"/>
</dbReference>
<feature type="transmembrane region" description="Helical" evidence="1">
    <location>
        <begin position="331"/>
        <end position="349"/>
    </location>
</feature>
<organism evidence="3 4">
    <name type="scientific">Metarhizobium album</name>
    <dbReference type="NCBI Taxonomy" id="2182425"/>
    <lineage>
        <taxon>Bacteria</taxon>
        <taxon>Pseudomonadati</taxon>
        <taxon>Pseudomonadota</taxon>
        <taxon>Alphaproteobacteria</taxon>
        <taxon>Hyphomicrobiales</taxon>
        <taxon>Rhizobiaceae</taxon>
        <taxon>Metarhizobium</taxon>
    </lineage>
</organism>
<reference evidence="3 4" key="1">
    <citation type="submission" date="2018-05" db="EMBL/GenBank/DDBJ databases">
        <title>The draft genome of strain NS-104.</title>
        <authorList>
            <person name="Hang P."/>
            <person name="Jiang J."/>
        </authorList>
    </citation>
    <scope>NUCLEOTIDE SEQUENCE [LARGE SCALE GENOMIC DNA]</scope>
    <source>
        <strain evidence="3 4">NS-104</strain>
    </source>
</reference>
<keyword evidence="4" id="KW-1185">Reference proteome</keyword>
<dbReference type="GO" id="GO:0016020">
    <property type="term" value="C:membrane"/>
    <property type="evidence" value="ECO:0007669"/>
    <property type="project" value="UniProtKB-SubCell"/>
</dbReference>